<accession>A0A1M4UKY1</accession>
<keyword evidence="2" id="KW-1185">Reference proteome</keyword>
<proteinExistence type="predicted"/>
<organism evidence="1 2">
    <name type="scientific">Dysgonomonas macrotermitis</name>
    <dbReference type="NCBI Taxonomy" id="1346286"/>
    <lineage>
        <taxon>Bacteria</taxon>
        <taxon>Pseudomonadati</taxon>
        <taxon>Bacteroidota</taxon>
        <taxon>Bacteroidia</taxon>
        <taxon>Bacteroidales</taxon>
        <taxon>Dysgonomonadaceae</taxon>
        <taxon>Dysgonomonas</taxon>
    </lineage>
</organism>
<evidence type="ECO:0000313" key="2">
    <source>
        <dbReference type="Proteomes" id="UP000184480"/>
    </source>
</evidence>
<gene>
    <name evidence="1" type="ORF">SAMN05444362_101636</name>
</gene>
<dbReference type="AlphaFoldDB" id="A0A1M4UKY1"/>
<sequence>MATKITVSPEDLAKSAQKFRKELLMMPIIALERSTQHMTVRYGIQGKETVGELSGGAELGPYNADREDADDVKIVGRTLETFFGNVVKKFDPNQVIGSIYGSMVNSGEALKGVPIAYQVVAYVIKQISKNMNKSLFTASRVDTGTTTLELFNGFDTIATTEIAAGTISAAKNNLFAFGTPLDVTNSVDGLKTLYNSSTDELQDEEKVKMFIPRNIYNFYLEDYKATTNATPYNTEYKKTFLEGSDNRCELVPLASKKGSQYIQLTTQSNMLVGCDQWGNKELINVDRFSAFYLTLSAAMFFGTQYESISPERLMIGKLA</sequence>
<dbReference type="RefSeq" id="WP_062175719.1">
    <property type="nucleotide sequence ID" value="NZ_BBXL01000001.1"/>
</dbReference>
<dbReference type="Proteomes" id="UP000184480">
    <property type="component" value="Unassembled WGS sequence"/>
</dbReference>
<name>A0A1M4UKY1_9BACT</name>
<dbReference type="EMBL" id="FQUC01000001">
    <property type="protein sequence ID" value="SHE57422.1"/>
    <property type="molecule type" value="Genomic_DNA"/>
</dbReference>
<dbReference type="OrthoDB" id="1061225at2"/>
<evidence type="ECO:0000313" key="1">
    <source>
        <dbReference type="EMBL" id="SHE57422.1"/>
    </source>
</evidence>
<reference evidence="2" key="1">
    <citation type="submission" date="2016-11" db="EMBL/GenBank/DDBJ databases">
        <authorList>
            <person name="Varghese N."/>
            <person name="Submissions S."/>
        </authorList>
    </citation>
    <scope>NUCLEOTIDE SEQUENCE [LARGE SCALE GENOMIC DNA]</scope>
    <source>
        <strain evidence="2">DSM 27370</strain>
    </source>
</reference>
<protein>
    <recommendedName>
        <fullName evidence="3">Phage major capsid protein, HK97 family</fullName>
    </recommendedName>
</protein>
<dbReference type="STRING" id="1346286.SAMN05444362_101636"/>
<evidence type="ECO:0008006" key="3">
    <source>
        <dbReference type="Google" id="ProtNLM"/>
    </source>
</evidence>